<protein>
    <submittedName>
        <fullName evidence="3">Uncharacterized protein TCIL3000_10_840</fullName>
    </submittedName>
</protein>
<proteinExistence type="predicted"/>
<gene>
    <name evidence="3" type="ORF">TCIL3000_10_840</name>
</gene>
<dbReference type="InterPro" id="IPR040454">
    <property type="entry name" value="TF_IIIC_Tfc1/Sfc1"/>
</dbReference>
<dbReference type="GO" id="GO:0006384">
    <property type="term" value="P:transcription initiation at RNA polymerase III promoter"/>
    <property type="evidence" value="ECO:0007669"/>
    <property type="project" value="InterPro"/>
</dbReference>
<feature type="compositionally biased region" description="Low complexity" evidence="1">
    <location>
        <begin position="562"/>
        <end position="579"/>
    </location>
</feature>
<sequence>MAIIGPHRRFVAVELPFLLPTTVTNVISSHPPSQYDTLQEEDRRMIERFVPPAFLSSCMDDTTPQGGEKVVQQEGLLTNTESKEKLGIAVESEYKTGEVFSGWRPLDFDEGLEAEDTQVNDTGTGRRLATLLGDEQNAERERIRRESFPTFVPQILLQGFYRNDLLLEVRKRRRVKRVRENATGRVVEETLLSDGNECGEAQGTVIGVISRDVSIVRPADFCFSPFTSENVSSMPDLCSGNIFPPVHFLSEKALIEVTPGAGPPAMSSTSGAVDQADDDLFTDTTAPLWEYEGIPTLAVMADDPNIPPLMSPLQEETLRRLNTGCGAEGCVEVQKVRMLLDERPVWTAKDLLDAIFQSGLCPRTHYNKKAVACLTYIIKNGPFNRMRIRLGFNPYACHTSAALQRIALKISRRSELGTLLRDISRVPHIGEVLRGILRTKAEQRNSEQATTRSQSLPYIPRGTLAERIAKGIEDGQLYLAFQVIDVSDSTVFRDLLAAVKPDAVVPLQNRSLYCGWFSSGSYQRAVNYVLGAMVSFIRDEVEPALLRVKGTGEVKPEEEEQAGGPSPCASSASTSRSASYGNGDDADPLESTSSVTTSPPQEN</sequence>
<feature type="domain" description="Transcription factor IIIC subunit 5 HTH" evidence="2">
    <location>
        <begin position="315"/>
        <end position="409"/>
    </location>
</feature>
<feature type="compositionally biased region" description="Polar residues" evidence="1">
    <location>
        <begin position="590"/>
        <end position="603"/>
    </location>
</feature>
<feature type="region of interest" description="Disordered" evidence="1">
    <location>
        <begin position="552"/>
        <end position="603"/>
    </location>
</feature>
<accession>G0UVB0</accession>
<dbReference type="PANTHER" id="PTHR13230">
    <property type="entry name" value="GENERAL TRANSCRIPTION FACTOR IIIC, POLYPEPTIDE 5"/>
    <property type="match status" value="1"/>
</dbReference>
<evidence type="ECO:0000259" key="2">
    <source>
        <dbReference type="Pfam" id="PF09734"/>
    </source>
</evidence>
<name>G0UVB0_TRYCI</name>
<evidence type="ECO:0000313" key="3">
    <source>
        <dbReference type="EMBL" id="CCC93325.1"/>
    </source>
</evidence>
<dbReference type="PANTHER" id="PTHR13230:SF5">
    <property type="entry name" value="GENERAL TRANSCRIPTION FACTOR 3C POLYPEPTIDE 5"/>
    <property type="match status" value="1"/>
</dbReference>
<reference evidence="3" key="1">
    <citation type="journal article" date="2012" name="Proc. Natl. Acad. Sci. U.S.A.">
        <title>Antigenic diversity is generated by distinct evolutionary mechanisms in African trypanosome species.</title>
        <authorList>
            <person name="Jackson A.P."/>
            <person name="Berry A."/>
            <person name="Aslett M."/>
            <person name="Allison H.C."/>
            <person name="Burton P."/>
            <person name="Vavrova-Anderson J."/>
            <person name="Brown R."/>
            <person name="Browne H."/>
            <person name="Corton N."/>
            <person name="Hauser H."/>
            <person name="Gamble J."/>
            <person name="Gilderthorp R."/>
            <person name="Marcello L."/>
            <person name="McQuillan J."/>
            <person name="Otto T.D."/>
            <person name="Quail M.A."/>
            <person name="Sanders M.J."/>
            <person name="van Tonder A."/>
            <person name="Ginger M.L."/>
            <person name="Field M.C."/>
            <person name="Barry J.D."/>
            <person name="Hertz-Fowler C."/>
            <person name="Berriman M."/>
        </authorList>
    </citation>
    <scope>NUCLEOTIDE SEQUENCE</scope>
    <source>
        <strain evidence="3">IL3000</strain>
    </source>
</reference>
<dbReference type="GO" id="GO:0001002">
    <property type="term" value="F:RNA polymerase III type 1 promoter sequence-specific DNA binding"/>
    <property type="evidence" value="ECO:0007669"/>
    <property type="project" value="TreeGrafter"/>
</dbReference>
<dbReference type="Pfam" id="PF09734">
    <property type="entry name" value="Tau95"/>
    <property type="match status" value="1"/>
</dbReference>
<dbReference type="AlphaFoldDB" id="G0UVB0"/>
<organism evidence="3">
    <name type="scientific">Trypanosoma congolense (strain IL3000)</name>
    <dbReference type="NCBI Taxonomy" id="1068625"/>
    <lineage>
        <taxon>Eukaryota</taxon>
        <taxon>Discoba</taxon>
        <taxon>Euglenozoa</taxon>
        <taxon>Kinetoplastea</taxon>
        <taxon>Metakinetoplastina</taxon>
        <taxon>Trypanosomatida</taxon>
        <taxon>Trypanosomatidae</taxon>
        <taxon>Trypanosoma</taxon>
        <taxon>Nannomonas</taxon>
    </lineage>
</organism>
<dbReference type="GO" id="GO:0001003">
    <property type="term" value="F:RNA polymerase III type 2 promoter sequence-specific DNA binding"/>
    <property type="evidence" value="ECO:0007669"/>
    <property type="project" value="TreeGrafter"/>
</dbReference>
<dbReference type="GO" id="GO:0000127">
    <property type="term" value="C:transcription factor TFIIIC complex"/>
    <property type="evidence" value="ECO:0007669"/>
    <property type="project" value="InterPro"/>
</dbReference>
<evidence type="ECO:0000256" key="1">
    <source>
        <dbReference type="SAM" id="MobiDB-lite"/>
    </source>
</evidence>
<dbReference type="EMBL" id="HE575323">
    <property type="protein sequence ID" value="CCC93325.1"/>
    <property type="molecule type" value="Genomic_DNA"/>
</dbReference>
<dbReference type="InterPro" id="IPR019136">
    <property type="entry name" value="TF_IIIC_su-5_HTH"/>
</dbReference>
<dbReference type="VEuPathDB" id="TriTrypDB:TcIL3000_10_840"/>